<sequence length="546" mass="58819">MLSVPSAAPSKGQTSVQLLAEAPRRLGFSGVVELAPLPGNKRQKRSTQRQDRLQIAAQATPITRFSIPAPNKSEGQLFDDGEEVLQCPSIRDRLTPRDSPFRKHRNFGGGFVSDDDKVALSSMKFASHSSAGATCANLGMIGSGLSRTMDGEEDVSADEVCVPLPPWAMRAGAREKVYFDPRHCQAAIVTCGGLCPGLNDVVQGIVKKLEDYGVPEGNIHGIKYGFRGFYDRRHKPVILNSKVVDSIQLQGGTILGTSRGGADIKEIVKRIDMWGLDMVFVVGGNGGNAGANAIQVECAKQDVACCVVGIPKSIDNDILLIDKTFGFDTAVEEAQRALLAAKVEASSAFSGIGLVKLMGRSSGFIAMQASMASGVVDVCLIPEVPFSLDGEMGLYAYVRTLLDHKGHAVICVAEGAGQQILAKGEKETDQSGNPVLKDVGVWMRDLLKKQFKEADIKYIDPSYLIRSISTISNDRIYCKILAHNAVHSAFAGYTGCTMGLVNTHYVMLPIPTVIQDARRVDPHGKQWNRLRASIGQPTFEGPQMTD</sequence>
<keyword evidence="6" id="KW-0418">Kinase</keyword>
<keyword evidence="13" id="KW-1185">Reference proteome</keyword>
<gene>
    <name evidence="12" type="ORF">WJX74_010935</name>
</gene>
<dbReference type="Proteomes" id="UP001438707">
    <property type="component" value="Unassembled WGS sequence"/>
</dbReference>
<name>A0AAW1RHN6_9CHLO</name>
<dbReference type="InterPro" id="IPR035966">
    <property type="entry name" value="PKF_sf"/>
</dbReference>
<dbReference type="InterPro" id="IPR022953">
    <property type="entry name" value="ATP_PFK"/>
</dbReference>
<dbReference type="GO" id="GO:0005737">
    <property type="term" value="C:cytoplasm"/>
    <property type="evidence" value="ECO:0007669"/>
    <property type="project" value="UniProtKB-ARBA"/>
</dbReference>
<evidence type="ECO:0000256" key="3">
    <source>
        <dbReference type="ARBA" id="ARBA00022679"/>
    </source>
</evidence>
<comment type="function">
    <text evidence="2">Catalyzes the phosphorylation of D-fructose 6-phosphate to fructose 1,6-bisphosphate by ATP, the first committing step of glycolysis.</text>
</comment>
<dbReference type="PANTHER" id="PTHR45770">
    <property type="entry name" value="ATP-DEPENDENT 6-PHOSPHOFRUCTOKINASE 1"/>
    <property type="match status" value="1"/>
</dbReference>
<protein>
    <recommendedName>
        <fullName evidence="11">Phosphofructokinase domain-containing protein</fullName>
    </recommendedName>
</protein>
<organism evidence="12 13">
    <name type="scientific">Apatococcus lobatus</name>
    <dbReference type="NCBI Taxonomy" id="904363"/>
    <lineage>
        <taxon>Eukaryota</taxon>
        <taxon>Viridiplantae</taxon>
        <taxon>Chlorophyta</taxon>
        <taxon>core chlorophytes</taxon>
        <taxon>Trebouxiophyceae</taxon>
        <taxon>Chlorellales</taxon>
        <taxon>Chlorellaceae</taxon>
        <taxon>Apatococcus</taxon>
    </lineage>
</organism>
<evidence type="ECO:0000259" key="11">
    <source>
        <dbReference type="Pfam" id="PF00365"/>
    </source>
</evidence>
<dbReference type="EMBL" id="JALJOS010000011">
    <property type="protein sequence ID" value="KAK9833229.1"/>
    <property type="molecule type" value="Genomic_DNA"/>
</dbReference>
<evidence type="ECO:0000256" key="8">
    <source>
        <dbReference type="ARBA" id="ARBA00022842"/>
    </source>
</evidence>
<evidence type="ECO:0000256" key="5">
    <source>
        <dbReference type="ARBA" id="ARBA00022741"/>
    </source>
</evidence>
<dbReference type="InterPro" id="IPR000023">
    <property type="entry name" value="Phosphofructokinase_dom"/>
</dbReference>
<evidence type="ECO:0000256" key="2">
    <source>
        <dbReference type="ARBA" id="ARBA00002659"/>
    </source>
</evidence>
<dbReference type="Pfam" id="PF00365">
    <property type="entry name" value="PFK"/>
    <property type="match status" value="1"/>
</dbReference>
<evidence type="ECO:0000256" key="9">
    <source>
        <dbReference type="ARBA" id="ARBA00023152"/>
    </source>
</evidence>
<evidence type="ECO:0000313" key="13">
    <source>
        <dbReference type="Proteomes" id="UP001438707"/>
    </source>
</evidence>
<accession>A0AAW1RHN6</accession>
<dbReference type="NCBIfam" id="NF005301">
    <property type="entry name" value="PRK06830.1"/>
    <property type="match status" value="1"/>
</dbReference>
<dbReference type="Gene3D" id="3.40.50.450">
    <property type="match status" value="1"/>
</dbReference>
<dbReference type="GO" id="GO:0003872">
    <property type="term" value="F:6-phosphofructokinase activity"/>
    <property type="evidence" value="ECO:0007669"/>
    <property type="project" value="UniProtKB-EC"/>
</dbReference>
<keyword evidence="8" id="KW-0460">Magnesium</keyword>
<dbReference type="InterPro" id="IPR050929">
    <property type="entry name" value="PFKA"/>
</dbReference>
<evidence type="ECO:0000256" key="1">
    <source>
        <dbReference type="ARBA" id="ARBA00001946"/>
    </source>
</evidence>
<evidence type="ECO:0000256" key="7">
    <source>
        <dbReference type="ARBA" id="ARBA00022840"/>
    </source>
</evidence>
<keyword evidence="9" id="KW-0324">Glycolysis</keyword>
<dbReference type="FunFam" id="3.40.50.450:FF:000002">
    <property type="entry name" value="ATP-dependent 6-phosphofructokinase"/>
    <property type="match status" value="1"/>
</dbReference>
<keyword evidence="3" id="KW-0808">Transferase</keyword>
<dbReference type="GO" id="GO:0046872">
    <property type="term" value="F:metal ion binding"/>
    <property type="evidence" value="ECO:0007669"/>
    <property type="project" value="UniProtKB-KW"/>
</dbReference>
<dbReference type="AlphaFoldDB" id="A0AAW1RHN6"/>
<comment type="cofactor">
    <cofactor evidence="1">
        <name>Mg(2+)</name>
        <dbReference type="ChEBI" id="CHEBI:18420"/>
    </cofactor>
</comment>
<evidence type="ECO:0000256" key="4">
    <source>
        <dbReference type="ARBA" id="ARBA00022723"/>
    </source>
</evidence>
<evidence type="ECO:0000256" key="10">
    <source>
        <dbReference type="ARBA" id="ARBA00048070"/>
    </source>
</evidence>
<evidence type="ECO:0000256" key="6">
    <source>
        <dbReference type="ARBA" id="ARBA00022777"/>
    </source>
</evidence>
<keyword evidence="4" id="KW-0479">Metal-binding</keyword>
<dbReference type="SUPFAM" id="SSF53784">
    <property type="entry name" value="Phosphofructokinase"/>
    <property type="match status" value="1"/>
</dbReference>
<dbReference type="GO" id="GO:0006002">
    <property type="term" value="P:fructose 6-phosphate metabolic process"/>
    <property type="evidence" value="ECO:0007669"/>
    <property type="project" value="InterPro"/>
</dbReference>
<evidence type="ECO:0000313" key="12">
    <source>
        <dbReference type="EMBL" id="KAK9833229.1"/>
    </source>
</evidence>
<keyword evidence="7" id="KW-0067">ATP-binding</keyword>
<proteinExistence type="predicted"/>
<dbReference type="GO" id="GO:0005524">
    <property type="term" value="F:ATP binding"/>
    <property type="evidence" value="ECO:0007669"/>
    <property type="project" value="UniProtKB-KW"/>
</dbReference>
<comment type="caution">
    <text evidence="12">The sequence shown here is derived from an EMBL/GenBank/DDBJ whole genome shotgun (WGS) entry which is preliminary data.</text>
</comment>
<feature type="domain" description="Phosphofructokinase" evidence="11">
    <location>
        <begin position="186"/>
        <end position="487"/>
    </location>
</feature>
<reference evidence="12 13" key="1">
    <citation type="journal article" date="2024" name="Nat. Commun.">
        <title>Phylogenomics reveals the evolutionary origins of lichenization in chlorophyte algae.</title>
        <authorList>
            <person name="Puginier C."/>
            <person name="Libourel C."/>
            <person name="Otte J."/>
            <person name="Skaloud P."/>
            <person name="Haon M."/>
            <person name="Grisel S."/>
            <person name="Petersen M."/>
            <person name="Berrin J.G."/>
            <person name="Delaux P.M."/>
            <person name="Dal Grande F."/>
            <person name="Keller J."/>
        </authorList>
    </citation>
    <scope>NUCLEOTIDE SEQUENCE [LARGE SCALE GENOMIC DNA]</scope>
    <source>
        <strain evidence="12 13">SAG 2145</strain>
    </source>
</reference>
<keyword evidence="5" id="KW-0547">Nucleotide-binding</keyword>
<dbReference type="PRINTS" id="PR00476">
    <property type="entry name" value="PHFRCTKINASE"/>
</dbReference>
<comment type="catalytic activity">
    <reaction evidence="10">
        <text>beta-D-fructose 6-phosphate + ATP = beta-D-fructose 1,6-bisphosphate + ADP + H(+)</text>
        <dbReference type="Rhea" id="RHEA:16109"/>
        <dbReference type="ChEBI" id="CHEBI:15378"/>
        <dbReference type="ChEBI" id="CHEBI:30616"/>
        <dbReference type="ChEBI" id="CHEBI:32966"/>
        <dbReference type="ChEBI" id="CHEBI:57634"/>
        <dbReference type="ChEBI" id="CHEBI:456216"/>
        <dbReference type="EC" id="2.7.1.11"/>
    </reaction>
</comment>